<dbReference type="EMBL" id="CM020619">
    <property type="protein sequence ID" value="KAK1863612.1"/>
    <property type="molecule type" value="Genomic_DNA"/>
</dbReference>
<protein>
    <submittedName>
        <fullName evidence="1">Uncharacterized protein</fullName>
    </submittedName>
</protein>
<comment type="caution">
    <text evidence="1">The sequence shown here is derived from an EMBL/GenBank/DDBJ whole genome shotgun (WGS) entry which is preliminary data.</text>
</comment>
<name>A0ACC3C0E1_PYRYE</name>
<evidence type="ECO:0000313" key="2">
    <source>
        <dbReference type="Proteomes" id="UP000798662"/>
    </source>
</evidence>
<organism evidence="1 2">
    <name type="scientific">Pyropia yezoensis</name>
    <name type="common">Susabi-nori</name>
    <name type="synonym">Porphyra yezoensis</name>
    <dbReference type="NCBI Taxonomy" id="2788"/>
    <lineage>
        <taxon>Eukaryota</taxon>
        <taxon>Rhodophyta</taxon>
        <taxon>Bangiophyceae</taxon>
        <taxon>Bangiales</taxon>
        <taxon>Bangiaceae</taxon>
        <taxon>Pyropia</taxon>
    </lineage>
</organism>
<proteinExistence type="predicted"/>
<dbReference type="Proteomes" id="UP000798662">
    <property type="component" value="Chromosome 2"/>
</dbReference>
<sequence>MLYEDDEGIVGVDCALAAASAPDAAVIPEERASSPPAFVSARMSAYTKEWNELLTSSPAAEVKSVGRPQWTGRIGVASCFVNFCGRAFAPLTTSGAVLDADAWRIAVAHDADAPKRVIRFLLGVRLGESSLVGGSGRAVSAIRSGSDVADRHGQERRGSRGVPGEAAAR</sequence>
<accession>A0ACC3C0E1</accession>
<gene>
    <name evidence="1" type="ORF">I4F81_006166</name>
</gene>
<evidence type="ECO:0000313" key="1">
    <source>
        <dbReference type="EMBL" id="KAK1863612.1"/>
    </source>
</evidence>
<reference evidence="1" key="1">
    <citation type="submission" date="2019-11" db="EMBL/GenBank/DDBJ databases">
        <title>Nori genome reveals adaptations in red seaweeds to the harsh intertidal environment.</title>
        <authorList>
            <person name="Wang D."/>
            <person name="Mao Y."/>
        </authorList>
    </citation>
    <scope>NUCLEOTIDE SEQUENCE</scope>
    <source>
        <tissue evidence="1">Gametophyte</tissue>
    </source>
</reference>
<keyword evidence="2" id="KW-1185">Reference proteome</keyword>